<feature type="compositionally biased region" description="Acidic residues" evidence="1">
    <location>
        <begin position="279"/>
        <end position="295"/>
    </location>
</feature>
<sequence length="396" mass="45146">MAVDAWNNHLYTIRARQRLFYNYQGNYRTSTGHYSTRSSYNPTQVSPRVYPAAYGHADNRPKTASIPPTQPLVPQQQYSLPILHHGRAWGLGEEEGHEDGEGDNRPDDRLVWVDALGKWIPEYQLQKPSYVSFVGTAPVVERLYATFKEPPGLEAKECAVCDHKCVRHEIHMKQHKQRMKCGICGLYHQDELPPNHLHTNRLVTLKKREALRKRAIEAAAERKQRKAYSSPLYSSLKDKRQKVRFQTPDLGRRSGLPRNETDLDLHFTLPKETLTSDGQTEDDTEVTEDSTDDNQETSGADNPVNSTESREQQTEPETDWSLREGEYVIISRSEVDVATAAMRVAEAEHREQLQMSEEMRKRREQEKAAALAAALAKEEADRLAEEELSKSADGNP</sequence>
<protein>
    <submittedName>
        <fullName evidence="2">Uncharacterized protein</fullName>
    </submittedName>
</protein>
<proteinExistence type="predicted"/>
<evidence type="ECO:0000313" key="3">
    <source>
        <dbReference type="Proteomes" id="UP000242188"/>
    </source>
</evidence>
<name>A0A210QPH4_MIZYE</name>
<dbReference type="Proteomes" id="UP000242188">
    <property type="component" value="Unassembled WGS sequence"/>
</dbReference>
<dbReference type="EMBL" id="NEDP02002533">
    <property type="protein sequence ID" value="OWF50630.1"/>
    <property type="molecule type" value="Genomic_DNA"/>
</dbReference>
<feature type="compositionally biased region" description="Basic and acidic residues" evidence="1">
    <location>
        <begin position="376"/>
        <end position="390"/>
    </location>
</feature>
<reference evidence="2 3" key="1">
    <citation type="journal article" date="2017" name="Nat. Ecol. Evol.">
        <title>Scallop genome provides insights into evolution of bilaterian karyotype and development.</title>
        <authorList>
            <person name="Wang S."/>
            <person name="Zhang J."/>
            <person name="Jiao W."/>
            <person name="Li J."/>
            <person name="Xun X."/>
            <person name="Sun Y."/>
            <person name="Guo X."/>
            <person name="Huan P."/>
            <person name="Dong B."/>
            <person name="Zhang L."/>
            <person name="Hu X."/>
            <person name="Sun X."/>
            <person name="Wang J."/>
            <person name="Zhao C."/>
            <person name="Wang Y."/>
            <person name="Wang D."/>
            <person name="Huang X."/>
            <person name="Wang R."/>
            <person name="Lv J."/>
            <person name="Li Y."/>
            <person name="Zhang Z."/>
            <person name="Liu B."/>
            <person name="Lu W."/>
            <person name="Hui Y."/>
            <person name="Liang J."/>
            <person name="Zhou Z."/>
            <person name="Hou R."/>
            <person name="Li X."/>
            <person name="Liu Y."/>
            <person name="Li H."/>
            <person name="Ning X."/>
            <person name="Lin Y."/>
            <person name="Zhao L."/>
            <person name="Xing Q."/>
            <person name="Dou J."/>
            <person name="Li Y."/>
            <person name="Mao J."/>
            <person name="Guo H."/>
            <person name="Dou H."/>
            <person name="Li T."/>
            <person name="Mu C."/>
            <person name="Jiang W."/>
            <person name="Fu Q."/>
            <person name="Fu X."/>
            <person name="Miao Y."/>
            <person name="Liu J."/>
            <person name="Yu Q."/>
            <person name="Li R."/>
            <person name="Liao H."/>
            <person name="Li X."/>
            <person name="Kong Y."/>
            <person name="Jiang Z."/>
            <person name="Chourrout D."/>
            <person name="Li R."/>
            <person name="Bao Z."/>
        </authorList>
    </citation>
    <scope>NUCLEOTIDE SEQUENCE [LARGE SCALE GENOMIC DNA]</scope>
    <source>
        <strain evidence="2 3">PY_sf001</strain>
    </source>
</reference>
<feature type="compositionally biased region" description="Basic and acidic residues" evidence="1">
    <location>
        <begin position="349"/>
        <end position="367"/>
    </location>
</feature>
<comment type="caution">
    <text evidence="2">The sequence shown here is derived from an EMBL/GenBank/DDBJ whole genome shotgun (WGS) entry which is preliminary data.</text>
</comment>
<evidence type="ECO:0000256" key="1">
    <source>
        <dbReference type="SAM" id="MobiDB-lite"/>
    </source>
</evidence>
<feature type="region of interest" description="Disordered" evidence="1">
    <location>
        <begin position="349"/>
        <end position="396"/>
    </location>
</feature>
<feature type="region of interest" description="Disordered" evidence="1">
    <location>
        <begin position="239"/>
        <end position="325"/>
    </location>
</feature>
<feature type="compositionally biased region" description="Polar residues" evidence="1">
    <location>
        <begin position="296"/>
        <end position="307"/>
    </location>
</feature>
<dbReference type="OrthoDB" id="2121618at2759"/>
<organism evidence="2 3">
    <name type="scientific">Mizuhopecten yessoensis</name>
    <name type="common">Japanese scallop</name>
    <name type="synonym">Patinopecten yessoensis</name>
    <dbReference type="NCBI Taxonomy" id="6573"/>
    <lineage>
        <taxon>Eukaryota</taxon>
        <taxon>Metazoa</taxon>
        <taxon>Spiralia</taxon>
        <taxon>Lophotrochozoa</taxon>
        <taxon>Mollusca</taxon>
        <taxon>Bivalvia</taxon>
        <taxon>Autobranchia</taxon>
        <taxon>Pteriomorphia</taxon>
        <taxon>Pectinida</taxon>
        <taxon>Pectinoidea</taxon>
        <taxon>Pectinidae</taxon>
        <taxon>Mizuhopecten</taxon>
    </lineage>
</organism>
<gene>
    <name evidence="2" type="ORF">KP79_PYT07745</name>
</gene>
<keyword evidence="3" id="KW-1185">Reference proteome</keyword>
<dbReference type="AlphaFoldDB" id="A0A210QPH4"/>
<accession>A0A210QPH4</accession>
<evidence type="ECO:0000313" key="2">
    <source>
        <dbReference type="EMBL" id="OWF50630.1"/>
    </source>
</evidence>